<protein>
    <recommendedName>
        <fullName evidence="1">Cytochrome C Planctomycete-type domain-containing protein</fullName>
    </recommendedName>
</protein>
<dbReference type="EMBL" id="UINC01174459">
    <property type="protein sequence ID" value="SVD80595.1"/>
    <property type="molecule type" value="Genomic_DNA"/>
</dbReference>
<dbReference type="AlphaFoldDB" id="A0A382YCN5"/>
<organism evidence="2">
    <name type="scientific">marine metagenome</name>
    <dbReference type="NCBI Taxonomy" id="408172"/>
    <lineage>
        <taxon>unclassified sequences</taxon>
        <taxon>metagenomes</taxon>
        <taxon>ecological metagenomes</taxon>
    </lineage>
</organism>
<evidence type="ECO:0000259" key="1">
    <source>
        <dbReference type="Pfam" id="PF07635"/>
    </source>
</evidence>
<accession>A0A382YCN5</accession>
<name>A0A382YCN5_9ZZZZ</name>
<dbReference type="Pfam" id="PF07635">
    <property type="entry name" value="PSCyt1"/>
    <property type="match status" value="1"/>
</dbReference>
<proteinExistence type="predicted"/>
<feature type="domain" description="Cytochrome C Planctomycete-type" evidence="1">
    <location>
        <begin position="43"/>
        <end position="89"/>
    </location>
</feature>
<evidence type="ECO:0000313" key="2">
    <source>
        <dbReference type="EMBL" id="SVD80595.1"/>
    </source>
</evidence>
<gene>
    <name evidence="2" type="ORF">METZ01_LOCUS433449</name>
</gene>
<reference evidence="2" key="1">
    <citation type="submission" date="2018-05" db="EMBL/GenBank/DDBJ databases">
        <authorList>
            <person name="Lanie J.A."/>
            <person name="Ng W.-L."/>
            <person name="Kazmierczak K.M."/>
            <person name="Andrzejewski T.M."/>
            <person name="Davidsen T.M."/>
            <person name="Wayne K.J."/>
            <person name="Tettelin H."/>
            <person name="Glass J.I."/>
            <person name="Rusch D."/>
            <person name="Podicherti R."/>
            <person name="Tsui H.-C.T."/>
            <person name="Winkler M.E."/>
        </authorList>
    </citation>
    <scope>NUCLEOTIDE SEQUENCE</scope>
</reference>
<feature type="non-terminal residue" evidence="2">
    <location>
        <position position="89"/>
    </location>
</feature>
<dbReference type="InterPro" id="IPR011429">
    <property type="entry name" value="Cyt_c_Planctomycete-type"/>
</dbReference>
<sequence>MKFRVTKLAGSLVFAISIGFANSSTFGQGDAAHELTTLLEKNCLACHGVSTQTAGINLSALLEERPLVKNLDTWRRVIGALEVGNMPPP</sequence>